<dbReference type="EMBL" id="JAHQCR010000021">
    <property type="protein sequence ID" value="MBU9720855.1"/>
    <property type="molecule type" value="Genomic_DNA"/>
</dbReference>
<protein>
    <submittedName>
        <fullName evidence="1">DUF4245 domain-containing protein</fullName>
    </submittedName>
</protein>
<organism evidence="1 2">
    <name type="scientific">Evansella alkalicola</name>
    <dbReference type="NCBI Taxonomy" id="745819"/>
    <lineage>
        <taxon>Bacteria</taxon>
        <taxon>Bacillati</taxon>
        <taxon>Bacillota</taxon>
        <taxon>Bacilli</taxon>
        <taxon>Bacillales</taxon>
        <taxon>Bacillaceae</taxon>
        <taxon>Evansella</taxon>
    </lineage>
</organism>
<dbReference type="PROSITE" id="PS51257">
    <property type="entry name" value="PROKAR_LIPOPROTEIN"/>
    <property type="match status" value="1"/>
</dbReference>
<keyword evidence="2" id="KW-1185">Reference proteome</keyword>
<name>A0ABS6JUP5_9BACI</name>
<accession>A0ABS6JUP5</accession>
<dbReference type="RefSeq" id="WP_088074542.1">
    <property type="nucleotide sequence ID" value="NZ_JAHQCR010000021.1"/>
</dbReference>
<comment type="caution">
    <text evidence="1">The sequence shown here is derived from an EMBL/GenBank/DDBJ whole genome shotgun (WGS) entry which is preliminary data.</text>
</comment>
<evidence type="ECO:0000313" key="1">
    <source>
        <dbReference type="EMBL" id="MBU9720855.1"/>
    </source>
</evidence>
<evidence type="ECO:0000313" key="2">
    <source>
        <dbReference type="Proteomes" id="UP000790580"/>
    </source>
</evidence>
<gene>
    <name evidence="1" type="ORF">KS407_05255</name>
</gene>
<sequence length="172" mass="19411">MRKIIKYLMLSFVIVISIGCSKSDMTVYQAARELPFPVLLPDPLPEGWEINETVFDDDLLVLSYKTENDGRVDLVQDLNIQGLDILALQTHVIVEGLNTTSSFPDESYTEIGGFIGELNRFVEPVPIVQYTFVNKDDLFNANDNIPLYQAIGKQASEVEVRKLVESLELIEE</sequence>
<proteinExistence type="predicted"/>
<dbReference type="Proteomes" id="UP000790580">
    <property type="component" value="Unassembled WGS sequence"/>
</dbReference>
<reference evidence="1 2" key="1">
    <citation type="submission" date="2021-06" db="EMBL/GenBank/DDBJ databases">
        <title>Bacillus sp. RD4P76, an endophyte from a halophyte.</title>
        <authorList>
            <person name="Sun J.-Q."/>
        </authorList>
    </citation>
    <scope>NUCLEOTIDE SEQUENCE [LARGE SCALE GENOMIC DNA]</scope>
    <source>
        <strain evidence="1 2">JCM 17098</strain>
    </source>
</reference>